<name>A0ABD1Y9N4_9MARC</name>
<proteinExistence type="predicted"/>
<dbReference type="AlphaFoldDB" id="A0ABD1Y9N4"/>
<gene>
    <name evidence="1" type="ORF">R1flu_003329</name>
</gene>
<protein>
    <submittedName>
        <fullName evidence="1">Uncharacterized protein</fullName>
    </submittedName>
</protein>
<sequence>MSEEGNLTKVAEASIFASVPSEGIDSVLNTALGCLEEDHHKRPLMSDVVHELTSHQSDVAVDIVNELKDQQLLYRNLVHTPTSATPTQKSREFRSLFGSMSSTSIDTEVPLEMTLSSPR</sequence>
<dbReference type="Proteomes" id="UP001605036">
    <property type="component" value="Unassembled WGS sequence"/>
</dbReference>
<reference evidence="1 2" key="1">
    <citation type="submission" date="2024-09" db="EMBL/GenBank/DDBJ databases">
        <title>Chromosome-scale assembly of Riccia fluitans.</title>
        <authorList>
            <person name="Paukszto L."/>
            <person name="Sawicki J."/>
            <person name="Karawczyk K."/>
            <person name="Piernik-Szablinska J."/>
            <person name="Szczecinska M."/>
            <person name="Mazdziarz M."/>
        </authorList>
    </citation>
    <scope>NUCLEOTIDE SEQUENCE [LARGE SCALE GENOMIC DNA]</scope>
    <source>
        <strain evidence="1">Rf_01</strain>
        <tissue evidence="1">Aerial parts of the thallus</tissue>
    </source>
</reference>
<dbReference type="EMBL" id="JBHFFA010000006">
    <property type="protein sequence ID" value="KAL2623124.1"/>
    <property type="molecule type" value="Genomic_DNA"/>
</dbReference>
<evidence type="ECO:0000313" key="1">
    <source>
        <dbReference type="EMBL" id="KAL2623124.1"/>
    </source>
</evidence>
<organism evidence="1 2">
    <name type="scientific">Riccia fluitans</name>
    <dbReference type="NCBI Taxonomy" id="41844"/>
    <lineage>
        <taxon>Eukaryota</taxon>
        <taxon>Viridiplantae</taxon>
        <taxon>Streptophyta</taxon>
        <taxon>Embryophyta</taxon>
        <taxon>Marchantiophyta</taxon>
        <taxon>Marchantiopsida</taxon>
        <taxon>Marchantiidae</taxon>
        <taxon>Marchantiales</taxon>
        <taxon>Ricciaceae</taxon>
        <taxon>Riccia</taxon>
    </lineage>
</organism>
<dbReference type="Gene3D" id="1.10.510.10">
    <property type="entry name" value="Transferase(Phosphotransferase) domain 1"/>
    <property type="match status" value="1"/>
</dbReference>
<evidence type="ECO:0000313" key="2">
    <source>
        <dbReference type="Proteomes" id="UP001605036"/>
    </source>
</evidence>
<comment type="caution">
    <text evidence="1">The sequence shown here is derived from an EMBL/GenBank/DDBJ whole genome shotgun (WGS) entry which is preliminary data.</text>
</comment>
<accession>A0ABD1Y9N4</accession>
<keyword evidence="2" id="KW-1185">Reference proteome</keyword>